<evidence type="ECO:0000259" key="5">
    <source>
        <dbReference type="Pfam" id="PF13360"/>
    </source>
</evidence>
<keyword evidence="3 4" id="KW-0998">Cell outer membrane</keyword>
<dbReference type="Gene3D" id="2.130.10.10">
    <property type="entry name" value="YVTN repeat-like/Quinoprotein amine dehydrogenase"/>
    <property type="match status" value="1"/>
</dbReference>
<reference evidence="7" key="1">
    <citation type="submission" date="2017-02" db="EMBL/GenBank/DDBJ databases">
        <authorList>
            <person name="Daims H."/>
        </authorList>
    </citation>
    <scope>NUCLEOTIDE SEQUENCE [LARGE SCALE GENOMIC DNA]</scope>
</reference>
<dbReference type="GO" id="GO:0051205">
    <property type="term" value="P:protein insertion into membrane"/>
    <property type="evidence" value="ECO:0007669"/>
    <property type="project" value="UniProtKB-UniRule"/>
</dbReference>
<gene>
    <name evidence="4 6" type="primary">bamB</name>
    <name evidence="6" type="ORF">CRENPOLYSF2_1980008</name>
</gene>
<dbReference type="InterPro" id="IPR017687">
    <property type="entry name" value="BamB"/>
</dbReference>
<feature type="domain" description="Pyrrolo-quinoline quinone repeat" evidence="5">
    <location>
        <begin position="90"/>
        <end position="329"/>
    </location>
</feature>
<dbReference type="PANTHER" id="PTHR34512:SF30">
    <property type="entry name" value="OUTER MEMBRANE PROTEIN ASSEMBLY FACTOR BAMB"/>
    <property type="match status" value="1"/>
</dbReference>
<evidence type="ECO:0000256" key="4">
    <source>
        <dbReference type="HAMAP-Rule" id="MF_00923"/>
    </source>
</evidence>
<dbReference type="GO" id="GO:0009279">
    <property type="term" value="C:cell outer membrane"/>
    <property type="evidence" value="ECO:0007669"/>
    <property type="project" value="UniProtKB-SubCell"/>
</dbReference>
<sequence precursor="true">MRRLTLLVICLHLTACASDDESPVKDFFSGIGDYFHGGADNTEPPTELTEYTPEVKIDTLWDETIGVGADEQSLKLVPAIGFGKILAADKNGLVQARDLTTGKLIWEAEAQDANEKEVHFSGGPGIGAGTAILGSSDAEVIALNIENGATLWKSTVSSEVLSVPVIAKGIVVVRTIDGAIVAFDEKTGKKLWHYEHNIPALSVRGVSAPIIVEDKIISGYDSGKLIALRLEDGKYVWETSVAMPSGRSEVERLVDLDVDPVEEAGVIYVASYQGGISAVTQANGEVTWRNPEISSHTGLSKDFQYLYLSDSEGDLLQIEQQSGRSLWKQKELHQRQLTAPAVYGSYVVVGDYDGYVHWLSNTDGRQLGRTHITSAAIDTKPLVVDNIVYVYAEDGTLAALKANLP</sequence>
<organism evidence="6 7">
    <name type="scientific">Crenothrix polyspora</name>
    <dbReference type="NCBI Taxonomy" id="360316"/>
    <lineage>
        <taxon>Bacteria</taxon>
        <taxon>Pseudomonadati</taxon>
        <taxon>Pseudomonadota</taxon>
        <taxon>Gammaproteobacteria</taxon>
        <taxon>Methylococcales</taxon>
        <taxon>Crenotrichaceae</taxon>
        <taxon>Crenothrix</taxon>
    </lineage>
</organism>
<name>A0A1R4H4N8_9GAMM</name>
<comment type="subcellular location">
    <subcellularLocation>
        <location evidence="4">Cell outer membrane</location>
    </subcellularLocation>
</comment>
<comment type="subunit">
    <text evidence="4">Part of the Bam complex.</text>
</comment>
<evidence type="ECO:0000313" key="7">
    <source>
        <dbReference type="Proteomes" id="UP000195442"/>
    </source>
</evidence>
<dbReference type="SMART" id="SM00564">
    <property type="entry name" value="PQQ"/>
    <property type="match status" value="6"/>
</dbReference>
<evidence type="ECO:0000313" key="6">
    <source>
        <dbReference type="EMBL" id="SJM90991.1"/>
    </source>
</evidence>
<dbReference type="RefSeq" id="WP_087146340.1">
    <property type="nucleotide sequence ID" value="NZ_FUKJ01000110.1"/>
</dbReference>
<feature type="chain" id="PRO_5013412042" description="Outer membrane protein assembly factor BamB" evidence="4">
    <location>
        <begin position="18"/>
        <end position="405"/>
    </location>
</feature>
<keyword evidence="1 4" id="KW-0732">Signal</keyword>
<evidence type="ECO:0000256" key="1">
    <source>
        <dbReference type="ARBA" id="ARBA00022729"/>
    </source>
</evidence>
<proteinExistence type="inferred from homology"/>
<dbReference type="SUPFAM" id="SSF50998">
    <property type="entry name" value="Quinoprotein alcohol dehydrogenase-like"/>
    <property type="match status" value="1"/>
</dbReference>
<dbReference type="InterPro" id="IPR018391">
    <property type="entry name" value="PQQ_b-propeller_rpt"/>
</dbReference>
<dbReference type="AlphaFoldDB" id="A0A1R4H4N8"/>
<dbReference type="InterPro" id="IPR002372">
    <property type="entry name" value="PQQ_rpt_dom"/>
</dbReference>
<comment type="function">
    <text evidence="4">Part of the outer membrane protein assembly complex, which is involved in assembly and insertion of beta-barrel proteins into the outer membrane.</text>
</comment>
<evidence type="ECO:0000256" key="2">
    <source>
        <dbReference type="ARBA" id="ARBA00023136"/>
    </source>
</evidence>
<dbReference type="Proteomes" id="UP000195442">
    <property type="component" value="Unassembled WGS sequence"/>
</dbReference>
<evidence type="ECO:0000256" key="3">
    <source>
        <dbReference type="ARBA" id="ARBA00023237"/>
    </source>
</evidence>
<comment type="similarity">
    <text evidence="4">Belongs to the BamB family.</text>
</comment>
<dbReference type="EMBL" id="FUKJ01000110">
    <property type="protein sequence ID" value="SJM90991.1"/>
    <property type="molecule type" value="Genomic_DNA"/>
</dbReference>
<dbReference type="GO" id="GO:0043165">
    <property type="term" value="P:Gram-negative-bacterium-type cell outer membrane assembly"/>
    <property type="evidence" value="ECO:0007669"/>
    <property type="project" value="UniProtKB-UniRule"/>
</dbReference>
<dbReference type="PANTHER" id="PTHR34512">
    <property type="entry name" value="CELL SURFACE PROTEIN"/>
    <property type="match status" value="1"/>
</dbReference>
<keyword evidence="2 4" id="KW-0472">Membrane</keyword>
<dbReference type="NCBIfam" id="TIGR03300">
    <property type="entry name" value="assembly_YfgL"/>
    <property type="match status" value="1"/>
</dbReference>
<accession>A0A1R4H4N8</accession>
<feature type="signal peptide" evidence="4">
    <location>
        <begin position="1"/>
        <end position="17"/>
    </location>
</feature>
<dbReference type="HAMAP" id="MF_00923">
    <property type="entry name" value="OM_assembly_BamB"/>
    <property type="match status" value="1"/>
</dbReference>
<dbReference type="InterPro" id="IPR011047">
    <property type="entry name" value="Quinoprotein_ADH-like_sf"/>
</dbReference>
<protein>
    <recommendedName>
        <fullName evidence="4">Outer membrane protein assembly factor BamB</fullName>
    </recommendedName>
</protein>
<dbReference type="InterPro" id="IPR015943">
    <property type="entry name" value="WD40/YVTN_repeat-like_dom_sf"/>
</dbReference>
<keyword evidence="7" id="KW-1185">Reference proteome</keyword>
<dbReference type="OrthoDB" id="5173551at2"/>
<dbReference type="Pfam" id="PF13360">
    <property type="entry name" value="PQQ_2"/>
    <property type="match status" value="1"/>
</dbReference>